<proteinExistence type="predicted"/>
<dbReference type="EMBL" id="MU853412">
    <property type="protein sequence ID" value="KAK4133314.1"/>
    <property type="molecule type" value="Genomic_DNA"/>
</dbReference>
<comment type="caution">
    <text evidence="2">The sequence shown here is derived from an EMBL/GenBank/DDBJ whole genome shotgun (WGS) entry which is preliminary data.</text>
</comment>
<organism evidence="2 3">
    <name type="scientific">Trichocladium antarcticum</name>
    <dbReference type="NCBI Taxonomy" id="1450529"/>
    <lineage>
        <taxon>Eukaryota</taxon>
        <taxon>Fungi</taxon>
        <taxon>Dikarya</taxon>
        <taxon>Ascomycota</taxon>
        <taxon>Pezizomycotina</taxon>
        <taxon>Sordariomycetes</taxon>
        <taxon>Sordariomycetidae</taxon>
        <taxon>Sordariales</taxon>
        <taxon>Chaetomiaceae</taxon>
        <taxon>Trichocladium</taxon>
    </lineage>
</organism>
<evidence type="ECO:0000256" key="1">
    <source>
        <dbReference type="SAM" id="MobiDB-lite"/>
    </source>
</evidence>
<feature type="region of interest" description="Disordered" evidence="1">
    <location>
        <begin position="1"/>
        <end position="64"/>
    </location>
</feature>
<reference evidence="2" key="2">
    <citation type="submission" date="2023-05" db="EMBL/GenBank/DDBJ databases">
        <authorList>
            <consortium name="Lawrence Berkeley National Laboratory"/>
            <person name="Steindorff A."/>
            <person name="Hensen N."/>
            <person name="Bonometti L."/>
            <person name="Westerberg I."/>
            <person name="Brannstrom I.O."/>
            <person name="Guillou S."/>
            <person name="Cros-Aarteil S."/>
            <person name="Calhoun S."/>
            <person name="Haridas S."/>
            <person name="Kuo A."/>
            <person name="Mondo S."/>
            <person name="Pangilinan J."/>
            <person name="Riley R."/>
            <person name="Labutti K."/>
            <person name="Andreopoulos B."/>
            <person name="Lipzen A."/>
            <person name="Chen C."/>
            <person name="Yanf M."/>
            <person name="Daum C."/>
            <person name="Ng V."/>
            <person name="Clum A."/>
            <person name="Ohm R."/>
            <person name="Martin F."/>
            <person name="Silar P."/>
            <person name="Natvig D."/>
            <person name="Lalanne C."/>
            <person name="Gautier V."/>
            <person name="Ament-Velasquez S.L."/>
            <person name="Kruys A."/>
            <person name="Hutchinson M.I."/>
            <person name="Powell A.J."/>
            <person name="Barry K."/>
            <person name="Miller A.N."/>
            <person name="Grigoriev I.V."/>
            <person name="Debuchy R."/>
            <person name="Gladieux P."/>
            <person name="Thoren M.H."/>
            <person name="Johannesson H."/>
        </authorList>
    </citation>
    <scope>NUCLEOTIDE SEQUENCE</scope>
    <source>
        <strain evidence="2">CBS 123565</strain>
    </source>
</reference>
<dbReference type="Proteomes" id="UP001304895">
    <property type="component" value="Unassembled WGS sequence"/>
</dbReference>
<keyword evidence="3" id="KW-1185">Reference proteome</keyword>
<protein>
    <submittedName>
        <fullName evidence="2">Uncharacterized protein</fullName>
    </submittedName>
</protein>
<evidence type="ECO:0000313" key="2">
    <source>
        <dbReference type="EMBL" id="KAK4133314.1"/>
    </source>
</evidence>
<sequence length="64" mass="6977">MSELVLIGTHRQGQVSDPQGREAGEEEDSVCPPTQKVNPETPSRLVRTRDGSGDCEQHGFLTGR</sequence>
<dbReference type="AlphaFoldDB" id="A0AAN6ZDC9"/>
<feature type="compositionally biased region" description="Basic and acidic residues" evidence="1">
    <location>
        <begin position="47"/>
        <end position="57"/>
    </location>
</feature>
<gene>
    <name evidence="2" type="ORF">BT67DRAFT_442764</name>
</gene>
<evidence type="ECO:0000313" key="3">
    <source>
        <dbReference type="Proteomes" id="UP001304895"/>
    </source>
</evidence>
<reference evidence="2" key="1">
    <citation type="journal article" date="2023" name="Mol. Phylogenet. Evol.">
        <title>Genome-scale phylogeny and comparative genomics of the fungal order Sordariales.</title>
        <authorList>
            <person name="Hensen N."/>
            <person name="Bonometti L."/>
            <person name="Westerberg I."/>
            <person name="Brannstrom I.O."/>
            <person name="Guillou S."/>
            <person name="Cros-Aarteil S."/>
            <person name="Calhoun S."/>
            <person name="Haridas S."/>
            <person name="Kuo A."/>
            <person name="Mondo S."/>
            <person name="Pangilinan J."/>
            <person name="Riley R."/>
            <person name="LaButti K."/>
            <person name="Andreopoulos B."/>
            <person name="Lipzen A."/>
            <person name="Chen C."/>
            <person name="Yan M."/>
            <person name="Daum C."/>
            <person name="Ng V."/>
            <person name="Clum A."/>
            <person name="Steindorff A."/>
            <person name="Ohm R.A."/>
            <person name="Martin F."/>
            <person name="Silar P."/>
            <person name="Natvig D.O."/>
            <person name="Lalanne C."/>
            <person name="Gautier V."/>
            <person name="Ament-Velasquez S.L."/>
            <person name="Kruys A."/>
            <person name="Hutchinson M.I."/>
            <person name="Powell A.J."/>
            <person name="Barry K."/>
            <person name="Miller A.N."/>
            <person name="Grigoriev I.V."/>
            <person name="Debuchy R."/>
            <person name="Gladieux P."/>
            <person name="Hiltunen Thoren M."/>
            <person name="Johannesson H."/>
        </authorList>
    </citation>
    <scope>NUCLEOTIDE SEQUENCE</scope>
    <source>
        <strain evidence="2">CBS 123565</strain>
    </source>
</reference>
<accession>A0AAN6ZDC9</accession>
<name>A0AAN6ZDC9_9PEZI</name>